<dbReference type="NCBIfam" id="TIGR04323">
    <property type="entry name" value="SpoChoClust_1"/>
    <property type="match status" value="1"/>
</dbReference>
<accession>Q7VB16</accession>
<dbReference type="EnsemblBacteria" id="AAQ00328">
    <property type="protein sequence ID" value="AAQ00328"/>
    <property type="gene ID" value="Pro_1284"/>
</dbReference>
<gene>
    <name evidence="1" type="ordered locus">Pro_1284</name>
</gene>
<proteinExistence type="predicted"/>
<dbReference type="AlphaFoldDB" id="Q7VB16"/>
<dbReference type="InterPro" id="IPR027610">
    <property type="entry name" value="SpoChClust_LIC12192"/>
</dbReference>
<dbReference type="OrthoDB" id="330165at2"/>
<name>Q7VB16_PROMA</name>
<dbReference type="STRING" id="167539.Pro_1284"/>
<dbReference type="HOGENOM" id="CLU_1853435_0_0_3"/>
<dbReference type="Proteomes" id="UP000001420">
    <property type="component" value="Chromosome"/>
</dbReference>
<dbReference type="PATRIC" id="fig|167539.5.peg.1346"/>
<keyword evidence="2" id="KW-1185">Reference proteome</keyword>
<dbReference type="EMBL" id="AE017126">
    <property type="protein sequence ID" value="AAQ00328.1"/>
    <property type="molecule type" value="Genomic_DNA"/>
</dbReference>
<protein>
    <submittedName>
        <fullName evidence="1">Uncharacterized conserved protein</fullName>
    </submittedName>
</protein>
<sequence>MNVFGYVTSRQFSNFVLPVPAQNACLREYARSIDATYTLPPLEHYFDNCYMQLFTVINSLSEADILAIYSVSMLPEDNTKLENIVDLVFNKKASFYFILEAKKVSFWSELSPVLFSYRLRNILDEMEQPTLKFLRDIR</sequence>
<dbReference type="KEGG" id="pma:Pro_1284"/>
<reference evidence="1 2" key="1">
    <citation type="journal article" date="2003" name="Proc. Natl. Acad. Sci. U.S.A.">
        <title>Genome sequence of the cyanobacterium Prochlorococcus marinus SS120, a nearly minimal oxyphototrophic genome.</title>
        <authorList>
            <person name="Dufresne A."/>
            <person name="Salanoubat M."/>
            <person name="Partensky F."/>
            <person name="Artiguenave F."/>
            <person name="Axmann I.M."/>
            <person name="Barbe V."/>
            <person name="Duprat S."/>
            <person name="Galperin M.Y."/>
            <person name="Koonin E.V."/>
            <person name="Le Gall F."/>
            <person name="Makarova K.S."/>
            <person name="Ostrowski M."/>
            <person name="Oztas S."/>
            <person name="Robert C."/>
            <person name="Rogozin I.B."/>
            <person name="Scanlan D.J."/>
            <person name="Tandeau de Marsac N."/>
            <person name="Weissenbach J."/>
            <person name="Wincker P."/>
            <person name="Wolf Y.I."/>
            <person name="Hess W.R."/>
        </authorList>
    </citation>
    <scope>NUCLEOTIDE SEQUENCE [LARGE SCALE GENOMIC DNA]</scope>
    <source>
        <strain evidence="2">SARG / CCMP1375 / SS120</strain>
    </source>
</reference>
<organism evidence="1 2">
    <name type="scientific">Prochlorococcus marinus (strain SARG / CCMP1375 / SS120)</name>
    <dbReference type="NCBI Taxonomy" id="167539"/>
    <lineage>
        <taxon>Bacteria</taxon>
        <taxon>Bacillati</taxon>
        <taxon>Cyanobacteriota</taxon>
        <taxon>Cyanophyceae</taxon>
        <taxon>Synechococcales</taxon>
        <taxon>Prochlorococcaceae</taxon>
        <taxon>Prochlorococcus</taxon>
    </lineage>
</organism>
<dbReference type="RefSeq" id="WP_011125435.1">
    <property type="nucleotide sequence ID" value="NC_005042.1"/>
</dbReference>
<dbReference type="eggNOG" id="ENOG5030VIT">
    <property type="taxonomic scope" value="Bacteria"/>
</dbReference>
<evidence type="ECO:0000313" key="1">
    <source>
        <dbReference type="EMBL" id="AAQ00328.1"/>
    </source>
</evidence>
<evidence type="ECO:0000313" key="2">
    <source>
        <dbReference type="Proteomes" id="UP000001420"/>
    </source>
</evidence>